<proteinExistence type="predicted"/>
<sequence>MNDPAGVQTRPYDDEISLYDLWDVLMRRLPALLGVAVLTVLAGVAYALAQPVEYEYRTGVDLPRVYSGGLGNVVSQDMAITRLEDELISEQRSALFDGEERGPRVNVRERGSDYSLMLESTSTREGAENVADLHEAVAGALADWLRPRYERSLAGSIRPRENRVAELESQIDLLRADLDSLYERLDEEREVTGLIVAQQIGDIRRDLAELRTARVDAQSQVETIEAMSHDTELTYLISESENPVGPSRSLIVALSVVLGGMLGLFVAFFWEFVHNARHRRTNEA</sequence>
<feature type="domain" description="Polysaccharide chain length determinant N-terminal" evidence="8">
    <location>
        <begin position="14"/>
        <end position="65"/>
    </location>
</feature>
<protein>
    <recommendedName>
        <fullName evidence="8">Polysaccharide chain length determinant N-terminal domain-containing protein</fullName>
    </recommendedName>
</protein>
<dbReference type="GO" id="GO:0005886">
    <property type="term" value="C:plasma membrane"/>
    <property type="evidence" value="ECO:0007669"/>
    <property type="project" value="UniProtKB-SubCell"/>
</dbReference>
<keyword evidence="10" id="KW-1185">Reference proteome</keyword>
<comment type="subcellular location">
    <subcellularLocation>
        <location evidence="1">Cell membrane</location>
        <topology evidence="1">Multi-pass membrane protein</topology>
    </subcellularLocation>
</comment>
<comment type="caution">
    <text evidence="9">The sequence shown here is derived from an EMBL/GenBank/DDBJ whole genome shotgun (WGS) entry which is preliminary data.</text>
</comment>
<keyword evidence="6" id="KW-0175">Coiled coil</keyword>
<evidence type="ECO:0000259" key="8">
    <source>
        <dbReference type="Pfam" id="PF02706"/>
    </source>
</evidence>
<name>A0A1V2ZX72_9GAMM</name>
<dbReference type="EMBL" id="MUZR01000036">
    <property type="protein sequence ID" value="OOC09728.1"/>
    <property type="molecule type" value="Genomic_DNA"/>
</dbReference>
<gene>
    <name evidence="9" type="ORF">B1A74_09470</name>
</gene>
<dbReference type="STRING" id="252474.B1A74_09470"/>
<dbReference type="Proteomes" id="UP000189177">
    <property type="component" value="Unassembled WGS sequence"/>
</dbReference>
<evidence type="ECO:0000256" key="2">
    <source>
        <dbReference type="ARBA" id="ARBA00022475"/>
    </source>
</evidence>
<dbReference type="PANTHER" id="PTHR32309:SF31">
    <property type="entry name" value="CAPSULAR EXOPOLYSACCHARIDE FAMILY"/>
    <property type="match status" value="1"/>
</dbReference>
<feature type="coiled-coil region" evidence="6">
    <location>
        <begin position="164"/>
        <end position="227"/>
    </location>
</feature>
<dbReference type="AlphaFoldDB" id="A0A1V2ZX72"/>
<dbReference type="InterPro" id="IPR050445">
    <property type="entry name" value="Bact_polysacc_biosynth/exp"/>
</dbReference>
<evidence type="ECO:0000256" key="3">
    <source>
        <dbReference type="ARBA" id="ARBA00022692"/>
    </source>
</evidence>
<keyword evidence="4 7" id="KW-1133">Transmembrane helix</keyword>
<feature type="transmembrane region" description="Helical" evidence="7">
    <location>
        <begin position="250"/>
        <end position="270"/>
    </location>
</feature>
<evidence type="ECO:0000256" key="1">
    <source>
        <dbReference type="ARBA" id="ARBA00004651"/>
    </source>
</evidence>
<dbReference type="OrthoDB" id="5781423at2"/>
<evidence type="ECO:0000313" key="10">
    <source>
        <dbReference type="Proteomes" id="UP000189177"/>
    </source>
</evidence>
<keyword evidence="5 7" id="KW-0472">Membrane</keyword>
<dbReference type="Pfam" id="PF02706">
    <property type="entry name" value="Wzz"/>
    <property type="match status" value="1"/>
</dbReference>
<dbReference type="InterPro" id="IPR003856">
    <property type="entry name" value="LPS_length_determ_N"/>
</dbReference>
<dbReference type="PANTHER" id="PTHR32309">
    <property type="entry name" value="TYROSINE-PROTEIN KINASE"/>
    <property type="match status" value="1"/>
</dbReference>
<evidence type="ECO:0000256" key="7">
    <source>
        <dbReference type="SAM" id="Phobius"/>
    </source>
</evidence>
<dbReference type="RefSeq" id="WP_077244487.1">
    <property type="nucleotide sequence ID" value="NZ_MUZR01000036.1"/>
</dbReference>
<keyword evidence="3 7" id="KW-0812">Transmembrane</keyword>
<accession>A0A1V2ZX72</accession>
<organism evidence="9 10">
    <name type="scientific">Thioalkalivibrio halophilus</name>
    <dbReference type="NCBI Taxonomy" id="252474"/>
    <lineage>
        <taxon>Bacteria</taxon>
        <taxon>Pseudomonadati</taxon>
        <taxon>Pseudomonadota</taxon>
        <taxon>Gammaproteobacteria</taxon>
        <taxon>Chromatiales</taxon>
        <taxon>Ectothiorhodospiraceae</taxon>
        <taxon>Thioalkalivibrio</taxon>
    </lineage>
</organism>
<evidence type="ECO:0000313" key="9">
    <source>
        <dbReference type="EMBL" id="OOC09728.1"/>
    </source>
</evidence>
<evidence type="ECO:0000256" key="5">
    <source>
        <dbReference type="ARBA" id="ARBA00023136"/>
    </source>
</evidence>
<reference evidence="9 10" key="1">
    <citation type="submission" date="2017-02" db="EMBL/GenBank/DDBJ databases">
        <title>Genomic diversity within the haloalkaliphilic genus Thioalkalivibrio.</title>
        <authorList>
            <person name="Ahn A.-C."/>
            <person name="Meier-Kolthoff J."/>
            <person name="Overmars L."/>
            <person name="Richter M."/>
            <person name="Woyke T."/>
            <person name="Sorokin D.Y."/>
            <person name="Muyzer G."/>
        </authorList>
    </citation>
    <scope>NUCLEOTIDE SEQUENCE [LARGE SCALE GENOMIC DNA]</scope>
    <source>
        <strain evidence="9 10">HL17</strain>
    </source>
</reference>
<feature type="transmembrane region" description="Helical" evidence="7">
    <location>
        <begin position="29"/>
        <end position="49"/>
    </location>
</feature>
<evidence type="ECO:0000256" key="4">
    <source>
        <dbReference type="ARBA" id="ARBA00022989"/>
    </source>
</evidence>
<keyword evidence="2" id="KW-1003">Cell membrane</keyword>
<evidence type="ECO:0000256" key="6">
    <source>
        <dbReference type="SAM" id="Coils"/>
    </source>
</evidence>